<sequence length="280" mass="31015">MKMSSEKKKIFGVILSFLLVFSMSVPVMAEDENYPRYLDDAGLLSSSQAQKLEKKLDKISKEHHCDVVIAVANTTNGQDIESFTEDFYDSMGYGQGEKKSGIMLMVSMKERQWNMCTTGDAIDAFTDAGLDYIGETFITYLSDEKYNKAFTTFARLSDKFLNQAEKGKPYDLGHMPKGSVSPFWIFGDLAIGILIALIWGNVKKAKLKSVKKQVAAQEYTKPGSLRLTMNSDRFVNRTVTTRVIQNNNSNSSGGGSSVHNGSSGTSHGGRAEAFSKDERR</sequence>
<dbReference type="PANTHER" id="PTHR30373">
    <property type="entry name" value="UPF0603 PROTEIN YGCG"/>
    <property type="match status" value="1"/>
</dbReference>
<organism evidence="5 6">
    <name type="scientific">Dorea formicigenerans</name>
    <dbReference type="NCBI Taxonomy" id="39486"/>
    <lineage>
        <taxon>Bacteria</taxon>
        <taxon>Bacillati</taxon>
        <taxon>Bacillota</taxon>
        <taxon>Clostridia</taxon>
        <taxon>Lachnospirales</taxon>
        <taxon>Lachnospiraceae</taxon>
        <taxon>Dorea</taxon>
    </lineage>
</organism>
<feature type="compositionally biased region" description="Low complexity" evidence="1">
    <location>
        <begin position="246"/>
        <end position="265"/>
    </location>
</feature>
<proteinExistence type="predicted"/>
<feature type="transmembrane region" description="Helical" evidence="2">
    <location>
        <begin position="183"/>
        <end position="202"/>
    </location>
</feature>
<dbReference type="InterPro" id="IPR007621">
    <property type="entry name" value="TPM_dom"/>
</dbReference>
<protein>
    <submittedName>
        <fullName evidence="5">TPM domain-containing protein</fullName>
    </submittedName>
</protein>
<evidence type="ECO:0000256" key="2">
    <source>
        <dbReference type="SAM" id="Phobius"/>
    </source>
</evidence>
<keyword evidence="2" id="KW-1133">Transmembrane helix</keyword>
<feature type="region of interest" description="Disordered" evidence="1">
    <location>
        <begin position="244"/>
        <end position="280"/>
    </location>
</feature>
<dbReference type="Pfam" id="PF04536">
    <property type="entry name" value="TPM_phosphatase"/>
    <property type="match status" value="1"/>
</dbReference>
<gene>
    <name evidence="5" type="ORF">DW054_10975</name>
</gene>
<keyword evidence="3" id="KW-0732">Signal</keyword>
<evidence type="ECO:0000256" key="3">
    <source>
        <dbReference type="SAM" id="SignalP"/>
    </source>
</evidence>
<dbReference type="Proteomes" id="UP000284152">
    <property type="component" value="Unassembled WGS sequence"/>
</dbReference>
<accession>A0A415H4D2</accession>
<dbReference type="Gene3D" id="3.10.310.50">
    <property type="match status" value="1"/>
</dbReference>
<feature type="compositionally biased region" description="Basic and acidic residues" evidence="1">
    <location>
        <begin position="269"/>
        <end position="280"/>
    </location>
</feature>
<name>A0A415H4D2_9FIRM</name>
<feature type="signal peptide" evidence="3">
    <location>
        <begin position="1"/>
        <end position="29"/>
    </location>
</feature>
<keyword evidence="2" id="KW-0472">Membrane</keyword>
<evidence type="ECO:0000313" key="6">
    <source>
        <dbReference type="Proteomes" id="UP000284152"/>
    </source>
</evidence>
<keyword evidence="2" id="KW-0812">Transmembrane</keyword>
<comment type="caution">
    <text evidence="5">The sequence shown here is derived from an EMBL/GenBank/DDBJ whole genome shotgun (WGS) entry which is preliminary data.</text>
</comment>
<evidence type="ECO:0000313" key="5">
    <source>
        <dbReference type="EMBL" id="RHK62053.1"/>
    </source>
</evidence>
<feature type="chain" id="PRO_5019255208" evidence="3">
    <location>
        <begin position="30"/>
        <end position="280"/>
    </location>
</feature>
<dbReference type="EMBL" id="QRNS01000017">
    <property type="protein sequence ID" value="RHK62053.1"/>
    <property type="molecule type" value="Genomic_DNA"/>
</dbReference>
<dbReference type="PANTHER" id="PTHR30373:SF2">
    <property type="entry name" value="UPF0603 PROTEIN YGCG"/>
    <property type="match status" value="1"/>
</dbReference>
<dbReference type="AlphaFoldDB" id="A0A415H4D2"/>
<evidence type="ECO:0000259" key="4">
    <source>
        <dbReference type="Pfam" id="PF04536"/>
    </source>
</evidence>
<reference evidence="5 6" key="1">
    <citation type="submission" date="2018-08" db="EMBL/GenBank/DDBJ databases">
        <title>A genome reference for cultivated species of the human gut microbiota.</title>
        <authorList>
            <person name="Zou Y."/>
            <person name="Xue W."/>
            <person name="Luo G."/>
        </authorList>
    </citation>
    <scope>NUCLEOTIDE SEQUENCE [LARGE SCALE GENOMIC DNA]</scope>
    <source>
        <strain evidence="5 6">AF42-21</strain>
    </source>
</reference>
<evidence type="ECO:0000256" key="1">
    <source>
        <dbReference type="SAM" id="MobiDB-lite"/>
    </source>
</evidence>
<feature type="domain" description="TPM" evidence="4">
    <location>
        <begin position="39"/>
        <end position="154"/>
    </location>
</feature>